<organism evidence="2 3">
    <name type="scientific">Thauera aromatica K172</name>
    <dbReference type="NCBI Taxonomy" id="44139"/>
    <lineage>
        <taxon>Bacteria</taxon>
        <taxon>Pseudomonadati</taxon>
        <taxon>Pseudomonadota</taxon>
        <taxon>Betaproteobacteria</taxon>
        <taxon>Rhodocyclales</taxon>
        <taxon>Zoogloeaceae</taxon>
        <taxon>Thauera</taxon>
    </lineage>
</organism>
<dbReference type="Pfam" id="PF01814">
    <property type="entry name" value="Hemerythrin"/>
    <property type="match status" value="1"/>
</dbReference>
<dbReference type="KEGG" id="tak:Tharo_2434"/>
<feature type="domain" description="Hemerythrin-like" evidence="1">
    <location>
        <begin position="3"/>
        <end position="136"/>
    </location>
</feature>
<reference evidence="2 3" key="1">
    <citation type="submission" date="2018-03" db="EMBL/GenBank/DDBJ databases">
        <title>Complete genome sequence of Thauera aromatica, a model organism for studying aromatic compound degradation under denitrifying conditions.</title>
        <authorList>
            <person name="Lo H.-Y."/>
            <person name="Goris T."/>
            <person name="Boll M."/>
            <person name="Mueller J.A."/>
        </authorList>
    </citation>
    <scope>NUCLEOTIDE SEQUENCE [LARGE SCALE GENOMIC DNA]</scope>
    <source>
        <strain evidence="2 3">K172</strain>
    </source>
</reference>
<dbReference type="PANTHER" id="PTHR39966">
    <property type="entry name" value="BLL2471 PROTEIN-RELATED"/>
    <property type="match status" value="1"/>
</dbReference>
<dbReference type="Proteomes" id="UP000241885">
    <property type="component" value="Chromosome"/>
</dbReference>
<dbReference type="GO" id="GO:0005886">
    <property type="term" value="C:plasma membrane"/>
    <property type="evidence" value="ECO:0007669"/>
    <property type="project" value="TreeGrafter"/>
</dbReference>
<name>A0A2R4BPR4_THAAR</name>
<dbReference type="OrthoDB" id="7349010at2"/>
<dbReference type="Gene3D" id="1.20.120.520">
    <property type="entry name" value="nmb1532 protein domain like"/>
    <property type="match status" value="1"/>
</dbReference>
<dbReference type="EMBL" id="CP028339">
    <property type="protein sequence ID" value="AVR89331.1"/>
    <property type="molecule type" value="Genomic_DNA"/>
</dbReference>
<accession>A0A2R4BPR4</accession>
<dbReference type="InterPro" id="IPR012312">
    <property type="entry name" value="Hemerythrin-like"/>
</dbReference>
<protein>
    <submittedName>
        <fullName evidence="2">Hemerythrin domain protein</fullName>
    </submittedName>
</protein>
<proteinExistence type="predicted"/>
<sequence length="216" mass="24575">MKLINTLQDEHALIDQVLGSLRTYVGKLFDGTADPADGRRFTAFFTEFAGHFHHDREERVFFDALIKDAELPGDRGPLYAVVHEHAEMAGWLAEMTPILEQGPQSEDDRARLQALATRYSHALWRHIDAENSVLYPEGVERLLRYGICELPDRPMSEAEAAAREGAAALLVRYPPLEDAALTRGEGCFMCRAYGETCEGLEAEWWTELEWDEFFIR</sequence>
<gene>
    <name evidence="2" type="ORF">Tharo_2434</name>
</gene>
<evidence type="ECO:0000259" key="1">
    <source>
        <dbReference type="Pfam" id="PF01814"/>
    </source>
</evidence>
<dbReference type="PANTHER" id="PTHR39966:SF1">
    <property type="entry name" value="HEMERYTHRIN-LIKE DOMAIN-CONTAINING PROTEIN"/>
    <property type="match status" value="1"/>
</dbReference>
<dbReference type="AlphaFoldDB" id="A0A2R4BPR4"/>
<dbReference type="RefSeq" id="WP_107221465.1">
    <property type="nucleotide sequence ID" value="NZ_CP028339.1"/>
</dbReference>
<evidence type="ECO:0000313" key="3">
    <source>
        <dbReference type="Proteomes" id="UP000241885"/>
    </source>
</evidence>
<keyword evidence="3" id="KW-1185">Reference proteome</keyword>
<evidence type="ECO:0000313" key="2">
    <source>
        <dbReference type="EMBL" id="AVR89331.1"/>
    </source>
</evidence>